<evidence type="ECO:0000313" key="3">
    <source>
        <dbReference type="Proteomes" id="UP000236664"/>
    </source>
</evidence>
<dbReference type="OrthoDB" id="5095684at2759"/>
<organism evidence="2 3">
    <name type="scientific">Gibberella nygamai</name>
    <name type="common">Bean root rot disease fungus</name>
    <name type="synonym">Fusarium nygamai</name>
    <dbReference type="NCBI Taxonomy" id="42673"/>
    <lineage>
        <taxon>Eukaryota</taxon>
        <taxon>Fungi</taxon>
        <taxon>Dikarya</taxon>
        <taxon>Ascomycota</taxon>
        <taxon>Pezizomycotina</taxon>
        <taxon>Sordariomycetes</taxon>
        <taxon>Hypocreomycetidae</taxon>
        <taxon>Hypocreales</taxon>
        <taxon>Nectriaceae</taxon>
        <taxon>Fusarium</taxon>
        <taxon>Fusarium fujikuroi species complex</taxon>
    </lineage>
</organism>
<dbReference type="Proteomes" id="UP000236664">
    <property type="component" value="Unassembled WGS sequence"/>
</dbReference>
<name>A0A2K0UPK8_GIBNY</name>
<dbReference type="AlphaFoldDB" id="A0A2K0UPK8"/>
<evidence type="ECO:0000313" key="2">
    <source>
        <dbReference type="EMBL" id="PNP59715.1"/>
    </source>
</evidence>
<accession>A0A2K0UPK8</accession>
<evidence type="ECO:0000256" key="1">
    <source>
        <dbReference type="SAM" id="MobiDB-lite"/>
    </source>
</evidence>
<feature type="region of interest" description="Disordered" evidence="1">
    <location>
        <begin position="1"/>
        <end position="28"/>
    </location>
</feature>
<dbReference type="EMBL" id="MTQA01000417">
    <property type="protein sequence ID" value="PNP59715.1"/>
    <property type="molecule type" value="Genomic_DNA"/>
</dbReference>
<feature type="compositionally biased region" description="Polar residues" evidence="1">
    <location>
        <begin position="1"/>
        <end position="12"/>
    </location>
</feature>
<comment type="caution">
    <text evidence="2">The sequence shown here is derived from an EMBL/GenBank/DDBJ whole genome shotgun (WGS) entry which is preliminary data.</text>
</comment>
<protein>
    <submittedName>
        <fullName evidence="2">Uncharacterized protein</fullName>
    </submittedName>
</protein>
<proteinExistence type="predicted"/>
<keyword evidence="3" id="KW-1185">Reference proteome</keyword>
<feature type="compositionally biased region" description="Basic and acidic residues" evidence="1">
    <location>
        <begin position="83"/>
        <end position="92"/>
    </location>
</feature>
<feature type="region of interest" description="Disordered" evidence="1">
    <location>
        <begin position="57"/>
        <end position="92"/>
    </location>
</feature>
<sequence>MKRKASSGNNKQDISEVPLPPWKKIRVPGDDITLPIYEDSKPFEPFPEEIVLLTEEILKDLDPQSSPPASPMHSEDETDNSEEPSHHVKRNENLVITVESEEATNYCKDEEAVQTNAIAQCDDERKV</sequence>
<reference evidence="2 3" key="1">
    <citation type="submission" date="2017-06" db="EMBL/GenBank/DDBJ databases">
        <title>Genome of Fusarium nygamai isolate CS10214.</title>
        <authorList>
            <person name="Gardiner D.M."/>
            <person name="Obanor F."/>
            <person name="Kazan K."/>
        </authorList>
    </citation>
    <scope>NUCLEOTIDE SEQUENCE [LARGE SCALE GENOMIC DNA]</scope>
    <source>
        <strain evidence="2 3">CS10214</strain>
    </source>
</reference>
<gene>
    <name evidence="2" type="ORF">FNYG_14846</name>
</gene>